<dbReference type="RefSeq" id="WP_283442467.1">
    <property type="nucleotide sequence ID" value="NZ_FXUL01000007.1"/>
</dbReference>
<comment type="caution">
    <text evidence="4">The sequence shown here is derived from an EMBL/GenBank/DDBJ whole genome shotgun (WGS) entry which is preliminary data.</text>
</comment>
<proteinExistence type="inferred from homology"/>
<evidence type="ECO:0000259" key="3">
    <source>
        <dbReference type="PROSITE" id="PS01031"/>
    </source>
</evidence>
<keyword evidence="5" id="KW-1185">Reference proteome</keyword>
<dbReference type="SUPFAM" id="SSF49764">
    <property type="entry name" value="HSP20-like chaperones"/>
    <property type="match status" value="1"/>
</dbReference>
<organism evidence="4 5">
    <name type="scientific">Noviherbaspirillum suwonense</name>
    <dbReference type="NCBI Taxonomy" id="1224511"/>
    <lineage>
        <taxon>Bacteria</taxon>
        <taxon>Pseudomonadati</taxon>
        <taxon>Pseudomonadota</taxon>
        <taxon>Betaproteobacteria</taxon>
        <taxon>Burkholderiales</taxon>
        <taxon>Oxalobacteraceae</taxon>
        <taxon>Noviherbaspirillum</taxon>
    </lineage>
</organism>
<dbReference type="EMBL" id="FXUL01000007">
    <property type="protein sequence ID" value="SMP61361.1"/>
    <property type="molecule type" value="Genomic_DNA"/>
</dbReference>
<dbReference type="Pfam" id="PF00011">
    <property type="entry name" value="HSP20"/>
    <property type="match status" value="1"/>
</dbReference>
<protein>
    <submittedName>
        <fullName evidence="4">HSP20 family protein</fullName>
    </submittedName>
</protein>
<dbReference type="CDD" id="cd06464">
    <property type="entry name" value="ACD_sHsps-like"/>
    <property type="match status" value="1"/>
</dbReference>
<dbReference type="Gene3D" id="2.60.40.790">
    <property type="match status" value="1"/>
</dbReference>
<evidence type="ECO:0000313" key="4">
    <source>
        <dbReference type="EMBL" id="SMP61361.1"/>
    </source>
</evidence>
<dbReference type="PROSITE" id="PS01031">
    <property type="entry name" value="SHSP"/>
    <property type="match status" value="1"/>
</dbReference>
<accession>A0ABY1Q7S8</accession>
<evidence type="ECO:0000313" key="5">
    <source>
        <dbReference type="Proteomes" id="UP001158049"/>
    </source>
</evidence>
<sequence length="145" mass="15873">MFQSAFSNDLFSELANLHQQVQRAFNAGNAIRGNIPGAYPLLNVGKTAQSVELYAFAPGLDPGSIEVNLESGVLTLSAERRSDLPAEGEKATIHINERFTGRFRRVLSLPEDIDPDGVSALYRDGVLHIQLKRRGSAQARRIAVQ</sequence>
<dbReference type="InterPro" id="IPR002068">
    <property type="entry name" value="A-crystallin/Hsp20_dom"/>
</dbReference>
<evidence type="ECO:0000256" key="2">
    <source>
        <dbReference type="RuleBase" id="RU003616"/>
    </source>
</evidence>
<dbReference type="InterPro" id="IPR031107">
    <property type="entry name" value="Small_HSP"/>
</dbReference>
<dbReference type="Proteomes" id="UP001158049">
    <property type="component" value="Unassembled WGS sequence"/>
</dbReference>
<name>A0ABY1Q7S8_9BURK</name>
<comment type="similarity">
    <text evidence="1 2">Belongs to the small heat shock protein (HSP20) family.</text>
</comment>
<dbReference type="PANTHER" id="PTHR11527">
    <property type="entry name" value="HEAT-SHOCK PROTEIN 20 FAMILY MEMBER"/>
    <property type="match status" value="1"/>
</dbReference>
<reference evidence="4 5" key="1">
    <citation type="submission" date="2017-05" db="EMBL/GenBank/DDBJ databases">
        <authorList>
            <person name="Varghese N."/>
            <person name="Submissions S."/>
        </authorList>
    </citation>
    <scope>NUCLEOTIDE SEQUENCE [LARGE SCALE GENOMIC DNA]</scope>
    <source>
        <strain evidence="4 5">DSM 26001</strain>
    </source>
</reference>
<feature type="domain" description="SHSP" evidence="3">
    <location>
        <begin position="32"/>
        <end position="145"/>
    </location>
</feature>
<dbReference type="InterPro" id="IPR008978">
    <property type="entry name" value="HSP20-like_chaperone"/>
</dbReference>
<gene>
    <name evidence="4" type="ORF">SAMN06295970_107146</name>
</gene>
<evidence type="ECO:0000256" key="1">
    <source>
        <dbReference type="PROSITE-ProRule" id="PRU00285"/>
    </source>
</evidence>